<evidence type="ECO:0000313" key="3">
    <source>
        <dbReference type="EMBL" id="NGZ44106.1"/>
    </source>
</evidence>
<reference evidence="3 4" key="1">
    <citation type="submission" date="2019-02" db="EMBL/GenBank/DDBJ databases">
        <title>Genome of a new Bacteroidetes strain.</title>
        <authorList>
            <person name="Pitt A."/>
        </authorList>
    </citation>
    <scope>NUCLEOTIDE SEQUENCE [LARGE SCALE GENOMIC DNA]</scope>
    <source>
        <strain evidence="3 4">50C-KIRBA</strain>
    </source>
</reference>
<gene>
    <name evidence="3" type="ORF">EWU23_06435</name>
</gene>
<dbReference type="PANTHER" id="PTHR36919:SF2">
    <property type="entry name" value="BLL6627 PROTEIN"/>
    <property type="match status" value="1"/>
</dbReference>
<accession>A0ABX0EXR5</accession>
<keyword evidence="1" id="KW-0732">Signal</keyword>
<evidence type="ECO:0000259" key="2">
    <source>
        <dbReference type="Pfam" id="PF09917"/>
    </source>
</evidence>
<dbReference type="Pfam" id="PF09917">
    <property type="entry name" value="DUF2147"/>
    <property type="match status" value="1"/>
</dbReference>
<proteinExistence type="predicted"/>
<dbReference type="Gene3D" id="2.40.128.520">
    <property type="match status" value="1"/>
</dbReference>
<comment type="caution">
    <text evidence="3">The sequence shown here is derived from an EMBL/GenBank/DDBJ whole genome shotgun (WGS) entry which is preliminary data.</text>
</comment>
<sequence length="142" mass="15982">MVMKNSFLVLLFSCLFASMSMAEPPSDVILGDWISQQKDGKITVYKQGDKYYGKISWSKTPGKKDVKNPNEVLRSRDLLGAVILKDFTFTGSAWEKGSIYDPHSGKTYDCILKVKDNNKTLDIRGFVGVAMFGRTSTWTRPQ</sequence>
<dbReference type="InterPro" id="IPR019223">
    <property type="entry name" value="DUF2147"/>
</dbReference>
<name>A0ABX0EXR5_9BACT</name>
<evidence type="ECO:0000313" key="4">
    <source>
        <dbReference type="Proteomes" id="UP001318301"/>
    </source>
</evidence>
<protein>
    <submittedName>
        <fullName evidence="3">DUF2147 domain-containing protein</fullName>
    </submittedName>
</protein>
<dbReference type="Proteomes" id="UP001318301">
    <property type="component" value="Unassembled WGS sequence"/>
</dbReference>
<feature type="domain" description="DUF2147" evidence="2">
    <location>
        <begin position="31"/>
        <end position="140"/>
    </location>
</feature>
<organism evidence="3 4">
    <name type="scientific">Aquirufa beregesia</name>
    <dbReference type="NCBI Taxonomy" id="2516556"/>
    <lineage>
        <taxon>Bacteria</taxon>
        <taxon>Pseudomonadati</taxon>
        <taxon>Bacteroidota</taxon>
        <taxon>Cytophagia</taxon>
        <taxon>Cytophagales</taxon>
        <taxon>Flectobacillaceae</taxon>
        <taxon>Aquirufa</taxon>
    </lineage>
</organism>
<feature type="signal peptide" evidence="1">
    <location>
        <begin position="1"/>
        <end position="22"/>
    </location>
</feature>
<feature type="chain" id="PRO_5045578387" evidence="1">
    <location>
        <begin position="23"/>
        <end position="142"/>
    </location>
</feature>
<evidence type="ECO:0000256" key="1">
    <source>
        <dbReference type="SAM" id="SignalP"/>
    </source>
</evidence>
<dbReference type="PANTHER" id="PTHR36919">
    <property type="entry name" value="BLR1215 PROTEIN"/>
    <property type="match status" value="1"/>
</dbReference>
<dbReference type="EMBL" id="SEWW01000003">
    <property type="protein sequence ID" value="NGZ44106.1"/>
    <property type="molecule type" value="Genomic_DNA"/>
</dbReference>
<keyword evidence="4" id="KW-1185">Reference proteome</keyword>